<reference evidence="3" key="1">
    <citation type="submission" date="2016-10" db="EMBL/GenBank/DDBJ databases">
        <authorList>
            <person name="Varghese N."/>
            <person name="Submissions S."/>
        </authorList>
    </citation>
    <scope>NUCLEOTIDE SEQUENCE [LARGE SCALE GENOMIC DNA]</scope>
    <source>
        <strain evidence="3">DSM 45789</strain>
    </source>
</reference>
<feature type="compositionally biased region" description="Polar residues" evidence="1">
    <location>
        <begin position="100"/>
        <end position="123"/>
    </location>
</feature>
<dbReference type="AlphaFoldDB" id="A0A1I6RQ23"/>
<name>A0A1I6RQ23_9BACL</name>
<dbReference type="RefSeq" id="WP_091836632.1">
    <property type="nucleotide sequence ID" value="NZ_FPAA01000005.1"/>
</dbReference>
<evidence type="ECO:0000313" key="2">
    <source>
        <dbReference type="EMBL" id="SFS66782.1"/>
    </source>
</evidence>
<accession>A0A1I6RQ23</accession>
<feature type="compositionally biased region" description="Basic and acidic residues" evidence="1">
    <location>
        <begin position="124"/>
        <end position="146"/>
    </location>
</feature>
<dbReference type="OrthoDB" id="2989425at2"/>
<organism evidence="2 3">
    <name type="scientific">Marininema halotolerans</name>
    <dbReference type="NCBI Taxonomy" id="1155944"/>
    <lineage>
        <taxon>Bacteria</taxon>
        <taxon>Bacillati</taxon>
        <taxon>Bacillota</taxon>
        <taxon>Bacilli</taxon>
        <taxon>Bacillales</taxon>
        <taxon>Thermoactinomycetaceae</taxon>
        <taxon>Marininema</taxon>
    </lineage>
</organism>
<protein>
    <recommendedName>
        <fullName evidence="4">Zinc-ribbon domain-containing protein</fullName>
    </recommendedName>
</protein>
<evidence type="ECO:0000313" key="3">
    <source>
        <dbReference type="Proteomes" id="UP000198660"/>
    </source>
</evidence>
<dbReference type="Proteomes" id="UP000198660">
    <property type="component" value="Unassembled WGS sequence"/>
</dbReference>
<evidence type="ECO:0008006" key="4">
    <source>
        <dbReference type="Google" id="ProtNLM"/>
    </source>
</evidence>
<keyword evidence="3" id="KW-1185">Reference proteome</keyword>
<evidence type="ECO:0000256" key="1">
    <source>
        <dbReference type="SAM" id="MobiDB-lite"/>
    </source>
</evidence>
<proteinExistence type="predicted"/>
<feature type="region of interest" description="Disordered" evidence="1">
    <location>
        <begin position="94"/>
        <end position="147"/>
    </location>
</feature>
<dbReference type="EMBL" id="FPAA01000005">
    <property type="protein sequence ID" value="SFS66782.1"/>
    <property type="molecule type" value="Genomic_DNA"/>
</dbReference>
<gene>
    <name evidence="2" type="ORF">SAMN05444972_105279</name>
</gene>
<sequence>MGIFDDLKSKLGKGYEATSQKSKKLLDISRLTLQVRGKKEYENELHMRLGQSLYDRWDSHGNLEMTDRTRSLLYNIKDLREVIQSMEDQLTELRKEEEQTISSHPTLNRTATPSPQTSQTISYSERHTIPLPENDEKLQDSRRTNDTEEVTAIQSHLHGVQNENVPAQTNKAWNQEPSSTSWESWEGQGIFLCPHCGKEVKDTEQRCLHCQGEIYS</sequence>